<accession>A0A240UJ39</accession>
<gene>
    <name evidence="2" type="ORF">CBP36_21365</name>
</gene>
<reference evidence="2" key="1">
    <citation type="submission" date="2017-05" db="EMBL/GenBank/DDBJ databases">
        <title>Polyphasic characterization of four soil-derived phenanthrene-degrading Acidovorax strains and proposal of Acidovorax phenanthrenivorans sp. nov.</title>
        <authorList>
            <person name="Singleton D."/>
            <person name="Lee J."/>
            <person name="Dickey A.N."/>
            <person name="Stroud A."/>
            <person name="Scholl E.H."/>
            <person name="Wright F.A."/>
            <person name="Aitken M.D."/>
        </authorList>
    </citation>
    <scope>NUCLEOTIDE SEQUENCE</scope>
    <source>
        <strain evidence="2">P4</strain>
        <plasmid evidence="2">pACP4.3</plasmid>
    </source>
</reference>
<dbReference type="SUPFAM" id="SSF52540">
    <property type="entry name" value="P-loop containing nucleoside triphosphate hydrolases"/>
    <property type="match status" value="1"/>
</dbReference>
<keyword evidence="2" id="KW-0614">Plasmid</keyword>
<evidence type="ECO:0000313" key="3">
    <source>
        <dbReference type="Proteomes" id="UP000194440"/>
    </source>
</evidence>
<dbReference type="CDD" id="cd02042">
    <property type="entry name" value="ParAB_family"/>
    <property type="match status" value="1"/>
</dbReference>
<name>A0A240UJ39_9BURK</name>
<dbReference type="InterPro" id="IPR027417">
    <property type="entry name" value="P-loop_NTPase"/>
</dbReference>
<dbReference type="EMBL" id="CP021369">
    <property type="protein sequence ID" value="ART61517.1"/>
    <property type="molecule type" value="Genomic_DNA"/>
</dbReference>
<dbReference type="PANTHER" id="PTHR13696">
    <property type="entry name" value="P-LOOP CONTAINING NUCLEOSIDE TRIPHOSPHATE HYDROLASE"/>
    <property type="match status" value="1"/>
</dbReference>
<feature type="domain" description="AAA" evidence="1">
    <location>
        <begin position="28"/>
        <end position="203"/>
    </location>
</feature>
<dbReference type="Proteomes" id="UP000194440">
    <property type="component" value="Plasmid pACP4.3"/>
</dbReference>
<geneLocation type="plasmid" evidence="2 3">
    <name>pACP4.3</name>
</geneLocation>
<evidence type="ECO:0000313" key="2">
    <source>
        <dbReference type="EMBL" id="ART61517.1"/>
    </source>
</evidence>
<protein>
    <recommendedName>
        <fullName evidence="1">AAA domain-containing protein</fullName>
    </recommendedName>
</protein>
<organism evidence="2 3">
    <name type="scientific">Acidovorax carolinensis</name>
    <dbReference type="NCBI Taxonomy" id="553814"/>
    <lineage>
        <taxon>Bacteria</taxon>
        <taxon>Pseudomonadati</taxon>
        <taxon>Pseudomonadota</taxon>
        <taxon>Betaproteobacteria</taxon>
        <taxon>Burkholderiales</taxon>
        <taxon>Comamonadaceae</taxon>
        <taxon>Acidovorax</taxon>
    </lineage>
</organism>
<proteinExistence type="predicted"/>
<dbReference type="KEGG" id="acip:CBP36_21365"/>
<dbReference type="Pfam" id="PF13614">
    <property type="entry name" value="AAA_31"/>
    <property type="match status" value="1"/>
</dbReference>
<dbReference type="PANTHER" id="PTHR13696:SF99">
    <property type="entry name" value="COBYRINIC ACID AC-DIAMIDE SYNTHASE"/>
    <property type="match status" value="1"/>
</dbReference>
<sequence>MCSCISHSFSLKKVRPMQTKKAQKNHKTKIIVVINQKGGPGKTTLSFHLAHAGIKNEHSKVLCLDFDSQGNLSQYLTDDLDVIAKTDGGVGSLFEGAVPHPSKTTHPQIDLLHGHRELDRYDSDQAAEDRAYSQEMPEMLRSLGYDYIVIDTPPAVGLRHLAPLFWADLAVIPLEPAVSGITGFQNVLRAIDESISALNPKLKWVGVMNRANMRVKSHREKDAWMRETYGDKILATFTTRTGVADAMEESPARPVWAHRGAPKELREQWRDICTQIIEK</sequence>
<keyword evidence="3" id="KW-1185">Reference proteome</keyword>
<evidence type="ECO:0000259" key="1">
    <source>
        <dbReference type="Pfam" id="PF13614"/>
    </source>
</evidence>
<dbReference type="InterPro" id="IPR050678">
    <property type="entry name" value="DNA_Partitioning_ATPase"/>
</dbReference>
<dbReference type="AlphaFoldDB" id="A0A240UJ39"/>
<dbReference type="Gene3D" id="3.40.50.300">
    <property type="entry name" value="P-loop containing nucleotide triphosphate hydrolases"/>
    <property type="match status" value="1"/>
</dbReference>
<dbReference type="InterPro" id="IPR025669">
    <property type="entry name" value="AAA_dom"/>
</dbReference>